<keyword evidence="3" id="KW-1185">Reference proteome</keyword>
<dbReference type="GeneID" id="76201668"/>
<reference evidence="1" key="3">
    <citation type="submission" date="2024-09" db="EMBL/GenBank/DDBJ databases">
        <authorList>
            <person name="Sun Q."/>
        </authorList>
    </citation>
    <scope>NUCLEOTIDE SEQUENCE</scope>
    <source>
        <strain evidence="1">NBRC 107106</strain>
    </source>
</reference>
<reference evidence="3" key="2">
    <citation type="journal article" date="2019" name="Int. J. Syst. Evol. Microbiol.">
        <title>The Global Catalogue of Microorganisms (GCM) 10K type strain sequencing project: providing services to taxonomists for standard genome sequencing and annotation.</title>
        <authorList>
            <consortium name="The Broad Institute Genomics Platform"/>
            <consortium name="The Broad Institute Genome Sequencing Center for Infectious Disease"/>
            <person name="Wu L."/>
            <person name="Ma J."/>
        </authorList>
    </citation>
    <scope>NUCLEOTIDE SEQUENCE [LARGE SCALE GENOMIC DNA]</scope>
    <source>
        <strain evidence="3">RDMS1</strain>
    </source>
</reference>
<dbReference type="EMBL" id="JBHTAX010000002">
    <property type="protein sequence ID" value="MFC7191944.1"/>
    <property type="molecule type" value="Genomic_DNA"/>
</dbReference>
<name>A0ABD5YR47_9EURY</name>
<sequence length="104" mass="12311">MPHIHGNTTVTVVKAMSINRKNTEKSIEQFEFFDERYDEVLSEDEHTAVVVFGYDVFGSNQIKEYRKQDEWKLDIISIQEGELWANFERLESEQENVPEGIRDR</sequence>
<dbReference type="AlphaFoldDB" id="A0ABD5YR47"/>
<evidence type="ECO:0000313" key="1">
    <source>
        <dbReference type="EMBL" id="MFC7191879.1"/>
    </source>
</evidence>
<protein>
    <submittedName>
        <fullName evidence="1">Uncharacterized protein</fullName>
    </submittedName>
</protein>
<organism evidence="1 3">
    <name type="scientific">Halocatena marina</name>
    <dbReference type="NCBI Taxonomy" id="2934937"/>
    <lineage>
        <taxon>Archaea</taxon>
        <taxon>Methanobacteriati</taxon>
        <taxon>Methanobacteriota</taxon>
        <taxon>Stenosarchaea group</taxon>
        <taxon>Halobacteria</taxon>
        <taxon>Halobacteriales</taxon>
        <taxon>Natronomonadaceae</taxon>
        <taxon>Halocatena</taxon>
    </lineage>
</organism>
<dbReference type="RefSeq" id="WP_264822338.1">
    <property type="nucleotide sequence ID" value="NZ_CP110249.1"/>
</dbReference>
<comment type="caution">
    <text evidence="1">The sequence shown here is derived from an EMBL/GenBank/DDBJ whole genome shotgun (WGS) entry which is preliminary data.</text>
</comment>
<evidence type="ECO:0000313" key="3">
    <source>
        <dbReference type="Proteomes" id="UP001596417"/>
    </source>
</evidence>
<gene>
    <name evidence="1" type="ORF">ACFQL7_20215</name>
    <name evidence="2" type="ORF">ACFQL7_20555</name>
</gene>
<proteinExistence type="predicted"/>
<evidence type="ECO:0000313" key="2">
    <source>
        <dbReference type="EMBL" id="MFC7191944.1"/>
    </source>
</evidence>
<accession>A0ABD5YR47</accession>
<dbReference type="EMBL" id="JBHTAX010000001">
    <property type="protein sequence ID" value="MFC7191879.1"/>
    <property type="molecule type" value="Genomic_DNA"/>
</dbReference>
<dbReference type="Proteomes" id="UP001596417">
    <property type="component" value="Unassembled WGS sequence"/>
</dbReference>
<reference evidence="1" key="1">
    <citation type="journal article" date="2014" name="Int. J. Syst. Evol. Microbiol.">
        <title>Complete genome sequence of Corynebacterium casei LMG S-19264T (=DSM 44701T), isolated from a smear-ripened cheese.</title>
        <authorList>
            <consortium name="US DOE Joint Genome Institute (JGI-PGF)"/>
            <person name="Walter F."/>
            <person name="Albersmeier A."/>
            <person name="Kalinowski J."/>
            <person name="Ruckert C."/>
        </authorList>
    </citation>
    <scope>NUCLEOTIDE SEQUENCE [LARGE SCALE GENOMIC DNA]</scope>
    <source>
        <strain evidence="1">NBRC 107106</strain>
    </source>
</reference>